<dbReference type="PATRIC" id="fig|1121307.3.peg.851"/>
<dbReference type="InterPro" id="IPR000620">
    <property type="entry name" value="EamA_dom"/>
</dbReference>
<organism evidence="9 10">
    <name type="scientific">Clostridium cylindrosporum DSM 605</name>
    <dbReference type="NCBI Taxonomy" id="1121307"/>
    <lineage>
        <taxon>Bacteria</taxon>
        <taxon>Bacillati</taxon>
        <taxon>Bacillota</taxon>
        <taxon>Clostridia</taxon>
        <taxon>Eubacteriales</taxon>
        <taxon>Clostridiaceae</taxon>
        <taxon>Clostridium</taxon>
    </lineage>
</organism>
<evidence type="ECO:0000256" key="6">
    <source>
        <dbReference type="ARBA" id="ARBA00023136"/>
    </source>
</evidence>
<comment type="similarity">
    <text evidence="2">Belongs to the EamA transporter family.</text>
</comment>
<evidence type="ECO:0000256" key="7">
    <source>
        <dbReference type="SAM" id="Phobius"/>
    </source>
</evidence>
<comment type="subcellular location">
    <subcellularLocation>
        <location evidence="1">Cell membrane</location>
        <topology evidence="1">Multi-pass membrane protein</topology>
    </subcellularLocation>
</comment>
<dbReference type="PANTHER" id="PTHR32322:SF18">
    <property type="entry name" value="S-ADENOSYLMETHIONINE_S-ADENOSYLHOMOCYSTEINE TRANSPORTER"/>
    <property type="match status" value="1"/>
</dbReference>
<feature type="transmembrane region" description="Helical" evidence="7">
    <location>
        <begin position="39"/>
        <end position="59"/>
    </location>
</feature>
<dbReference type="EMBL" id="LFVU01000015">
    <property type="protein sequence ID" value="KMT22340.1"/>
    <property type="molecule type" value="Genomic_DNA"/>
</dbReference>
<feature type="transmembrane region" description="Helical" evidence="7">
    <location>
        <begin position="65"/>
        <end position="82"/>
    </location>
</feature>
<keyword evidence="4 7" id="KW-0812">Transmembrane</keyword>
<feature type="transmembrane region" description="Helical" evidence="7">
    <location>
        <begin position="153"/>
        <end position="174"/>
    </location>
</feature>
<dbReference type="GO" id="GO:0005886">
    <property type="term" value="C:plasma membrane"/>
    <property type="evidence" value="ECO:0007669"/>
    <property type="project" value="UniProtKB-SubCell"/>
</dbReference>
<evidence type="ECO:0000259" key="8">
    <source>
        <dbReference type="Pfam" id="PF00892"/>
    </source>
</evidence>
<evidence type="ECO:0000256" key="4">
    <source>
        <dbReference type="ARBA" id="ARBA00022692"/>
    </source>
</evidence>
<evidence type="ECO:0000256" key="1">
    <source>
        <dbReference type="ARBA" id="ARBA00004651"/>
    </source>
</evidence>
<keyword evidence="6 7" id="KW-0472">Membrane</keyword>
<feature type="transmembrane region" description="Helical" evidence="7">
    <location>
        <begin position="301"/>
        <end position="317"/>
    </location>
</feature>
<comment type="caution">
    <text evidence="9">The sequence shown here is derived from an EMBL/GenBank/DDBJ whole genome shotgun (WGS) entry which is preliminary data.</text>
</comment>
<gene>
    <name evidence="9" type="ORF">CLCY_21c00010</name>
</gene>
<evidence type="ECO:0000313" key="9">
    <source>
        <dbReference type="EMBL" id="KMT22340.1"/>
    </source>
</evidence>
<name>A0A0J8D8F5_CLOCY</name>
<reference evidence="9 10" key="1">
    <citation type="submission" date="2015-06" db="EMBL/GenBank/DDBJ databases">
        <title>Draft genome sequence of the purine-degrading Clostridium cylindrosporum HC-1 (DSM 605).</title>
        <authorList>
            <person name="Poehlein A."/>
            <person name="Schiel-Bengelsdorf B."/>
            <person name="Bengelsdorf F."/>
            <person name="Daniel R."/>
            <person name="Duerre P."/>
        </authorList>
    </citation>
    <scope>NUCLEOTIDE SEQUENCE [LARGE SCALE GENOMIC DNA]</scope>
    <source>
        <strain evidence="9 10">DSM 605</strain>
    </source>
</reference>
<proteinExistence type="inferred from homology"/>
<keyword evidence="3" id="KW-1003">Cell membrane</keyword>
<keyword evidence="5 7" id="KW-1133">Transmembrane helix</keyword>
<dbReference type="InterPro" id="IPR050638">
    <property type="entry name" value="AA-Vitamin_Transporters"/>
</dbReference>
<dbReference type="AlphaFoldDB" id="A0A0J8D8F5"/>
<feature type="transmembrane region" description="Helical" evidence="7">
    <location>
        <begin position="124"/>
        <end position="144"/>
    </location>
</feature>
<evidence type="ECO:0000313" key="10">
    <source>
        <dbReference type="Proteomes" id="UP000036756"/>
    </source>
</evidence>
<dbReference type="SUPFAM" id="SSF103481">
    <property type="entry name" value="Multidrug resistance efflux transporter EmrE"/>
    <property type="match status" value="2"/>
</dbReference>
<sequence>MTFIPQLIEVGVLVAVSYRINNYKEISLMNNSKVTMGHILAAITIVVWGTTFISTKVLLNSFSPIEILFLRFVIGYIALFIIKPGFLKFKSWKEEAYFAGAGLCGVTLYFLLENIALTYTFASNVGIIISIAPIFTALLAHVFLDGEKLRMRFFIGFAAAIIGIALVAFNGNYLLKLNPLGDILATLAALVWAFYSILMKKITSFNYNTIHYTRRTFFYGIIFIIPTLFFFDFNLGLKDFTYIPNILNIVYLGLGASAACFVIWNFVIGILGAVKTSVYIYMSPVITIVASAIILNENITWIAIIGSLLTLIGLYISEKKIYIKKFFKKCA</sequence>
<dbReference type="PANTHER" id="PTHR32322">
    <property type="entry name" value="INNER MEMBRANE TRANSPORTER"/>
    <property type="match status" value="1"/>
</dbReference>
<accession>A0A0J8D8F5</accession>
<evidence type="ECO:0000256" key="2">
    <source>
        <dbReference type="ARBA" id="ARBA00007362"/>
    </source>
</evidence>
<feature type="transmembrane region" description="Helical" evidence="7">
    <location>
        <begin position="249"/>
        <end position="271"/>
    </location>
</feature>
<feature type="transmembrane region" description="Helical" evidence="7">
    <location>
        <begin position="278"/>
        <end position="295"/>
    </location>
</feature>
<dbReference type="InterPro" id="IPR037185">
    <property type="entry name" value="EmrE-like"/>
</dbReference>
<evidence type="ECO:0000256" key="3">
    <source>
        <dbReference type="ARBA" id="ARBA00022475"/>
    </source>
</evidence>
<feature type="transmembrane region" description="Helical" evidence="7">
    <location>
        <begin position="218"/>
        <end position="237"/>
    </location>
</feature>
<dbReference type="Proteomes" id="UP000036756">
    <property type="component" value="Unassembled WGS sequence"/>
</dbReference>
<feature type="transmembrane region" description="Helical" evidence="7">
    <location>
        <begin position="180"/>
        <end position="198"/>
    </location>
</feature>
<dbReference type="Pfam" id="PF00892">
    <property type="entry name" value="EamA"/>
    <property type="match status" value="2"/>
</dbReference>
<protein>
    <submittedName>
        <fullName evidence="9">Permease of the drug/metabolite transporter (DMT) superfamily</fullName>
    </submittedName>
</protein>
<dbReference type="STRING" id="1121307.CLCY_21c00010"/>
<feature type="domain" description="EamA" evidence="8">
    <location>
        <begin position="36"/>
        <end position="168"/>
    </location>
</feature>
<feature type="transmembrane region" description="Helical" evidence="7">
    <location>
        <begin position="94"/>
        <end position="112"/>
    </location>
</feature>
<feature type="domain" description="EamA" evidence="8">
    <location>
        <begin position="180"/>
        <end position="316"/>
    </location>
</feature>
<evidence type="ECO:0000256" key="5">
    <source>
        <dbReference type="ARBA" id="ARBA00022989"/>
    </source>
</evidence>
<keyword evidence="10" id="KW-1185">Reference proteome</keyword>